<evidence type="ECO:0000313" key="2">
    <source>
        <dbReference type="EMBL" id="KAK9692916.1"/>
    </source>
</evidence>
<dbReference type="EMBL" id="JASPKY010000560">
    <property type="protein sequence ID" value="KAK9692916.1"/>
    <property type="molecule type" value="Genomic_DNA"/>
</dbReference>
<comment type="caution">
    <text evidence="2">The sequence shown here is derived from an EMBL/GenBank/DDBJ whole genome shotgun (WGS) entry which is preliminary data.</text>
</comment>
<proteinExistence type="predicted"/>
<dbReference type="Pfam" id="PF13843">
    <property type="entry name" value="DDE_Tnp_1_7"/>
    <property type="match status" value="1"/>
</dbReference>
<feature type="domain" description="PiggyBac transposable element-derived protein" evidence="1">
    <location>
        <begin position="7"/>
        <end position="200"/>
    </location>
</feature>
<evidence type="ECO:0000259" key="1">
    <source>
        <dbReference type="Pfam" id="PF13843"/>
    </source>
</evidence>
<keyword evidence="3" id="KW-1185">Reference proteome</keyword>
<name>A0AAW1ITL6_POPJA</name>
<evidence type="ECO:0000313" key="3">
    <source>
        <dbReference type="Proteomes" id="UP001458880"/>
    </source>
</evidence>
<sequence>MALKLLLKTAMTRRRFFNIRSSLKVVFDDDVTAEEKNKNKIWKVALLFDSVLFGCRSQERPIHLSIDEMIVPFSGQCGIRQYCPGKPNPVGIKIFVLASPDGIVLGMLPYQGKTTFPDLIDTGYTLGEAAIIRLCDTLVPRHFLYFDRYFTTIKLADVLLEKGYHGTGTIARNRIPKNCLLTQEKIFMKRPRGTTETKCRNDGTVSIAIHSYQDISYILTGTLQQ</sequence>
<reference evidence="2 3" key="1">
    <citation type="journal article" date="2024" name="BMC Genomics">
        <title>De novo assembly and annotation of Popillia japonica's genome with initial clues to its potential as an invasive pest.</title>
        <authorList>
            <person name="Cucini C."/>
            <person name="Boschi S."/>
            <person name="Funari R."/>
            <person name="Cardaioli E."/>
            <person name="Iannotti N."/>
            <person name="Marturano G."/>
            <person name="Paoli F."/>
            <person name="Bruttini M."/>
            <person name="Carapelli A."/>
            <person name="Frati F."/>
            <person name="Nardi F."/>
        </authorList>
    </citation>
    <scope>NUCLEOTIDE SEQUENCE [LARGE SCALE GENOMIC DNA]</scope>
    <source>
        <strain evidence="2">DMR45628</strain>
    </source>
</reference>
<protein>
    <submittedName>
        <fullName evidence="2">Transposase IS4</fullName>
    </submittedName>
</protein>
<gene>
    <name evidence="2" type="ORF">QE152_g34823</name>
</gene>
<dbReference type="PANTHER" id="PTHR47272:SF2">
    <property type="entry name" value="PIGGYBAC TRANSPOSABLE ELEMENT-DERIVED PROTEIN 3-LIKE"/>
    <property type="match status" value="1"/>
</dbReference>
<dbReference type="InterPro" id="IPR029526">
    <property type="entry name" value="PGBD"/>
</dbReference>
<organism evidence="2 3">
    <name type="scientific">Popillia japonica</name>
    <name type="common">Japanese beetle</name>
    <dbReference type="NCBI Taxonomy" id="7064"/>
    <lineage>
        <taxon>Eukaryota</taxon>
        <taxon>Metazoa</taxon>
        <taxon>Ecdysozoa</taxon>
        <taxon>Arthropoda</taxon>
        <taxon>Hexapoda</taxon>
        <taxon>Insecta</taxon>
        <taxon>Pterygota</taxon>
        <taxon>Neoptera</taxon>
        <taxon>Endopterygota</taxon>
        <taxon>Coleoptera</taxon>
        <taxon>Polyphaga</taxon>
        <taxon>Scarabaeiformia</taxon>
        <taxon>Scarabaeidae</taxon>
        <taxon>Rutelinae</taxon>
        <taxon>Popillia</taxon>
    </lineage>
</organism>
<dbReference type="Proteomes" id="UP001458880">
    <property type="component" value="Unassembled WGS sequence"/>
</dbReference>
<dbReference type="PANTHER" id="PTHR47272">
    <property type="entry name" value="DDE_TNP_1_7 DOMAIN-CONTAINING PROTEIN"/>
    <property type="match status" value="1"/>
</dbReference>
<accession>A0AAW1ITL6</accession>
<dbReference type="AlphaFoldDB" id="A0AAW1ITL6"/>